<sequence>MEQPVNVDPELFGMSIQQLYEHPLPINIGPEALNANPQPPNANQQPVNLELQPANFNQINPQAPSVNPQPLNMEPQPANFNPQWQQPNFDHQPPNLEPQPLQPLVEVQQDRADRLPRLDEMLSEVAGTDLHETYWKIVDHIYYFVRNALWDAIPQQAPLRRNVQPPPIIPPTTNPDPPTWEVYINSILAKPMDRFSPIFWENLQFASDAYSWVRIMAKLGALEQAIANLAQTRPGISELGAKLAAHEKAGVQWDASKHGHVDQTIDELDLKNEVVFLAVDEWGRRYRTCQLRQQHGFSQQRVADIPKQPAEETESVLQLMDAAVDEGDMIEDDQTSRGSYIIKKKSHMSLLNLQIMGWEELRGSRAVHLVSPHISPFCLDFGFKAYDTFMARFEDVKHLFTRSKAVITNMVKCPIVFRFAGKPHVELSTKVTNDGTNTRRQGRIAFAAAAMARQERQEAARKAKLQAKLVAWREERALLPPPFLKRKRDEGDRGPKISTPAEV</sequence>
<evidence type="ECO:0000256" key="1">
    <source>
        <dbReference type="SAM" id="MobiDB-lite"/>
    </source>
</evidence>
<feature type="region of interest" description="Disordered" evidence="1">
    <location>
        <begin position="482"/>
        <end position="503"/>
    </location>
</feature>
<evidence type="ECO:0000313" key="2">
    <source>
        <dbReference type="EMBL" id="KAK3338797.1"/>
    </source>
</evidence>
<reference evidence="2" key="1">
    <citation type="journal article" date="2023" name="Mol. Phylogenet. Evol.">
        <title>Genome-scale phylogeny and comparative genomics of the fungal order Sordariales.</title>
        <authorList>
            <person name="Hensen N."/>
            <person name="Bonometti L."/>
            <person name="Westerberg I."/>
            <person name="Brannstrom I.O."/>
            <person name="Guillou S."/>
            <person name="Cros-Aarteil S."/>
            <person name="Calhoun S."/>
            <person name="Haridas S."/>
            <person name="Kuo A."/>
            <person name="Mondo S."/>
            <person name="Pangilinan J."/>
            <person name="Riley R."/>
            <person name="LaButti K."/>
            <person name="Andreopoulos B."/>
            <person name="Lipzen A."/>
            <person name="Chen C."/>
            <person name="Yan M."/>
            <person name="Daum C."/>
            <person name="Ng V."/>
            <person name="Clum A."/>
            <person name="Steindorff A."/>
            <person name="Ohm R.A."/>
            <person name="Martin F."/>
            <person name="Silar P."/>
            <person name="Natvig D.O."/>
            <person name="Lalanne C."/>
            <person name="Gautier V."/>
            <person name="Ament-Velasquez S.L."/>
            <person name="Kruys A."/>
            <person name="Hutchinson M.I."/>
            <person name="Powell A.J."/>
            <person name="Barry K."/>
            <person name="Miller A.N."/>
            <person name="Grigoriev I.V."/>
            <person name="Debuchy R."/>
            <person name="Gladieux P."/>
            <person name="Hiltunen Thoren M."/>
            <person name="Johannesson H."/>
        </authorList>
    </citation>
    <scope>NUCLEOTIDE SEQUENCE</scope>
    <source>
        <strain evidence="2">CBS 560.94</strain>
    </source>
</reference>
<name>A0AAE0J9G9_9PEZI</name>
<proteinExistence type="predicted"/>
<organism evidence="2 3">
    <name type="scientific">Neurospora tetraspora</name>
    <dbReference type="NCBI Taxonomy" id="94610"/>
    <lineage>
        <taxon>Eukaryota</taxon>
        <taxon>Fungi</taxon>
        <taxon>Dikarya</taxon>
        <taxon>Ascomycota</taxon>
        <taxon>Pezizomycotina</taxon>
        <taxon>Sordariomycetes</taxon>
        <taxon>Sordariomycetidae</taxon>
        <taxon>Sordariales</taxon>
        <taxon>Sordariaceae</taxon>
        <taxon>Neurospora</taxon>
    </lineage>
</organism>
<dbReference type="GeneID" id="87866978"/>
<comment type="caution">
    <text evidence="2">The sequence shown here is derived from an EMBL/GenBank/DDBJ whole genome shotgun (WGS) entry which is preliminary data.</text>
</comment>
<dbReference type="AlphaFoldDB" id="A0AAE0J9G9"/>
<dbReference type="Proteomes" id="UP001278500">
    <property type="component" value="Unassembled WGS sequence"/>
</dbReference>
<protein>
    <submittedName>
        <fullName evidence="2">Uncharacterized protein</fullName>
    </submittedName>
</protein>
<keyword evidence="3" id="KW-1185">Reference proteome</keyword>
<gene>
    <name evidence="2" type="ORF">B0H65DRAFT_551579</name>
</gene>
<dbReference type="RefSeq" id="XP_062678157.1">
    <property type="nucleotide sequence ID" value="XM_062829824.1"/>
</dbReference>
<evidence type="ECO:0000313" key="3">
    <source>
        <dbReference type="Proteomes" id="UP001278500"/>
    </source>
</evidence>
<dbReference type="EMBL" id="JAUEPP010000007">
    <property type="protein sequence ID" value="KAK3338797.1"/>
    <property type="molecule type" value="Genomic_DNA"/>
</dbReference>
<accession>A0AAE0J9G9</accession>
<reference evidence="2" key="2">
    <citation type="submission" date="2023-06" db="EMBL/GenBank/DDBJ databases">
        <authorList>
            <consortium name="Lawrence Berkeley National Laboratory"/>
            <person name="Haridas S."/>
            <person name="Hensen N."/>
            <person name="Bonometti L."/>
            <person name="Westerberg I."/>
            <person name="Brannstrom I.O."/>
            <person name="Guillou S."/>
            <person name="Cros-Aarteil S."/>
            <person name="Calhoun S."/>
            <person name="Kuo A."/>
            <person name="Mondo S."/>
            <person name="Pangilinan J."/>
            <person name="Riley R."/>
            <person name="Labutti K."/>
            <person name="Andreopoulos B."/>
            <person name="Lipzen A."/>
            <person name="Chen C."/>
            <person name="Yanf M."/>
            <person name="Daum C."/>
            <person name="Ng V."/>
            <person name="Clum A."/>
            <person name="Steindorff A."/>
            <person name="Ohm R."/>
            <person name="Martin F."/>
            <person name="Silar P."/>
            <person name="Natvig D."/>
            <person name="Lalanne C."/>
            <person name="Gautier V."/>
            <person name="Ament-Velasquez S.L."/>
            <person name="Kruys A."/>
            <person name="Hutchinson M.I."/>
            <person name="Powell A.J."/>
            <person name="Barry K."/>
            <person name="Miller A.N."/>
            <person name="Grigoriev I.V."/>
            <person name="Debuchy R."/>
            <person name="Gladieux P."/>
            <person name="Thoren M.H."/>
            <person name="Johannesson H."/>
        </authorList>
    </citation>
    <scope>NUCLEOTIDE SEQUENCE</scope>
    <source>
        <strain evidence="2">CBS 560.94</strain>
    </source>
</reference>